<dbReference type="InterPro" id="IPR016102">
    <property type="entry name" value="Succinyl-CoA_synth-like"/>
</dbReference>
<keyword evidence="2 5" id="KW-0547">Nucleotide-binding</keyword>
<dbReference type="RefSeq" id="WP_239677833.1">
    <property type="nucleotide sequence ID" value="NZ_CP070499.1"/>
</dbReference>
<dbReference type="SUPFAM" id="SSF56059">
    <property type="entry name" value="Glutathione synthetase ATP-binding domain-like"/>
    <property type="match status" value="1"/>
</dbReference>
<reference evidence="7" key="1">
    <citation type="submission" date="2021-02" db="EMBL/GenBank/DDBJ databases">
        <title>Natrosporangium hydrolyticum gen. nov., sp. nov, a haloalkaliphilic actinobacterium from a soda solonchak soil.</title>
        <authorList>
            <person name="Sorokin D.Y."/>
            <person name="Khijniak T.V."/>
            <person name="Zakharycheva A.P."/>
            <person name="Boueva O.V."/>
            <person name="Ariskina E.V."/>
            <person name="Hahnke R.L."/>
            <person name="Bunk B."/>
            <person name="Sproer C."/>
            <person name="Schumann P."/>
            <person name="Evtushenko L.I."/>
            <person name="Kublanov I.V."/>
        </authorList>
    </citation>
    <scope>NUCLEOTIDE SEQUENCE</scope>
    <source>
        <strain evidence="7">DSM 106523</strain>
    </source>
</reference>
<dbReference type="Pfam" id="PF13607">
    <property type="entry name" value="Succ_CoA_lig"/>
    <property type="match status" value="1"/>
</dbReference>
<dbReference type="Gene3D" id="3.40.50.720">
    <property type="entry name" value="NAD(P)-binding Rossmann-like Domain"/>
    <property type="match status" value="1"/>
</dbReference>
<dbReference type="InterPro" id="IPR011761">
    <property type="entry name" value="ATP-grasp"/>
</dbReference>
<dbReference type="Gene3D" id="3.30.1490.20">
    <property type="entry name" value="ATP-grasp fold, A domain"/>
    <property type="match status" value="1"/>
</dbReference>
<sequence>MFDPHAIAVVGASNHHGKRGNHAVRQLLDDGYPHPVYPVHPREACVLGLPAYPTVSAIGAPVDLAFIATPARSLPAVLADCGAAGVAGAVAVAVGFAETGDEGARYQAEAVAAARDHGVRLLGPNTSGCFHLPARINLVGLPEVPTGPLGVISQSGNLLLSVIAAAHRLGGTGFSRYAGVGNEADLGFPELIDYLGDATDVGAVCGYAEGFRRGRETLAAITRTARRKPVVLLKGGQSDAGGRSARSHTGAVAGDATVATAALHAAGAEVVAREDELLPVSAALANWPAAGPRVAVLADGGGHATMTADAIAGTGRLRLAEPAEATRSRLRRLLGPAAAVHNPVDVAGATDTDPARFAEAAELLLADAEVDQVILVGLIGGYAQRFDPTLAAAEQRASQVLAERAVAGKPLLVCSVYPGERSPVLAPLAAAGVPVMSSVDVTVRCAAAIAARQQWLAAAAPQWPPLPSPAAPPDGLRPLTEPAVRELLAAAGVPIGPHRLARTPAEAAQAAGELAGPVALKVVSPDVVHKSDVGGVRLGVAPADAAVAYQELLAQVSRAVPTAALTGALLTPMVETPGVELLIGVAQDATFGPVLTVGAGGTLVELLRDVSVQPLPVTAPQARAMLDRLGVARLLRGYRGAPAADLSAVVALIVAVGEVVLAHPDVVELELNPVLAQPAGATILDARAFVVD</sequence>
<dbReference type="Proteomes" id="UP000662857">
    <property type="component" value="Chromosome"/>
</dbReference>
<dbReference type="EMBL" id="CP070499">
    <property type="protein sequence ID" value="QSB15651.1"/>
    <property type="molecule type" value="Genomic_DNA"/>
</dbReference>
<feature type="domain" description="ATP-grasp" evidence="6">
    <location>
        <begin position="485"/>
        <end position="521"/>
    </location>
</feature>
<dbReference type="PANTHER" id="PTHR43334:SF1">
    <property type="entry name" value="3-HYDROXYPROPIONATE--COA LIGASE [ADP-FORMING]"/>
    <property type="match status" value="1"/>
</dbReference>
<evidence type="ECO:0000256" key="1">
    <source>
        <dbReference type="ARBA" id="ARBA00022598"/>
    </source>
</evidence>
<dbReference type="Pfam" id="PF13549">
    <property type="entry name" value="ATP-grasp_5"/>
    <property type="match status" value="1"/>
</dbReference>
<keyword evidence="8" id="KW-1185">Reference proteome</keyword>
<accession>A0A895YDL7</accession>
<keyword evidence="1 7" id="KW-0436">Ligase</keyword>
<proteinExistence type="inferred from homology"/>
<comment type="similarity">
    <text evidence="4">In the N-terminal section; belongs to the acetate CoA ligase alpha subunit family.</text>
</comment>
<dbReference type="KEGG" id="nhy:JQS43_04705"/>
<evidence type="ECO:0000256" key="5">
    <source>
        <dbReference type="PROSITE-ProRule" id="PRU00409"/>
    </source>
</evidence>
<dbReference type="Gene3D" id="3.30.470.20">
    <property type="entry name" value="ATP-grasp fold, B domain"/>
    <property type="match status" value="1"/>
</dbReference>
<name>A0A895YDL7_9ACTN</name>
<organism evidence="7 8">
    <name type="scientific">Natronosporangium hydrolyticum</name>
    <dbReference type="NCBI Taxonomy" id="2811111"/>
    <lineage>
        <taxon>Bacteria</taxon>
        <taxon>Bacillati</taxon>
        <taxon>Actinomycetota</taxon>
        <taxon>Actinomycetes</taxon>
        <taxon>Micromonosporales</taxon>
        <taxon>Micromonosporaceae</taxon>
        <taxon>Natronosporangium</taxon>
    </lineage>
</organism>
<dbReference type="InterPro" id="IPR051538">
    <property type="entry name" value="Acyl-CoA_Synth/Transferase"/>
</dbReference>
<dbReference type="GO" id="GO:0005524">
    <property type="term" value="F:ATP binding"/>
    <property type="evidence" value="ECO:0007669"/>
    <property type="project" value="UniProtKB-UniRule"/>
</dbReference>
<dbReference type="SUPFAM" id="SSF52210">
    <property type="entry name" value="Succinyl-CoA synthetase domains"/>
    <property type="match status" value="2"/>
</dbReference>
<evidence type="ECO:0000256" key="4">
    <source>
        <dbReference type="ARBA" id="ARBA00060888"/>
    </source>
</evidence>
<dbReference type="InterPro" id="IPR003781">
    <property type="entry name" value="CoA-bd"/>
</dbReference>
<evidence type="ECO:0000256" key="2">
    <source>
        <dbReference type="ARBA" id="ARBA00022741"/>
    </source>
</evidence>
<dbReference type="GO" id="GO:0046872">
    <property type="term" value="F:metal ion binding"/>
    <property type="evidence" value="ECO:0007669"/>
    <property type="project" value="InterPro"/>
</dbReference>
<protein>
    <submittedName>
        <fullName evidence="7">Acetate--CoA ligase family protein</fullName>
    </submittedName>
</protein>
<evidence type="ECO:0000313" key="8">
    <source>
        <dbReference type="Proteomes" id="UP000662857"/>
    </source>
</evidence>
<dbReference type="Pfam" id="PF13380">
    <property type="entry name" value="CoA_binding_2"/>
    <property type="match status" value="1"/>
</dbReference>
<dbReference type="InterPro" id="IPR032875">
    <property type="entry name" value="Succ_CoA_lig_flav_dom"/>
</dbReference>
<dbReference type="AlphaFoldDB" id="A0A895YDL7"/>
<dbReference type="SUPFAM" id="SSF51735">
    <property type="entry name" value="NAD(P)-binding Rossmann-fold domains"/>
    <property type="match status" value="1"/>
</dbReference>
<evidence type="ECO:0000313" key="7">
    <source>
        <dbReference type="EMBL" id="QSB15651.1"/>
    </source>
</evidence>
<evidence type="ECO:0000259" key="6">
    <source>
        <dbReference type="PROSITE" id="PS50975"/>
    </source>
</evidence>
<dbReference type="SMART" id="SM00881">
    <property type="entry name" value="CoA_binding"/>
    <property type="match status" value="1"/>
</dbReference>
<dbReference type="InterPro" id="IPR013815">
    <property type="entry name" value="ATP_grasp_subdomain_1"/>
</dbReference>
<keyword evidence="3 5" id="KW-0067">ATP-binding</keyword>
<dbReference type="PANTHER" id="PTHR43334">
    <property type="entry name" value="ACETATE--COA LIGASE [ADP-FORMING]"/>
    <property type="match status" value="1"/>
</dbReference>
<dbReference type="GO" id="GO:0016874">
    <property type="term" value="F:ligase activity"/>
    <property type="evidence" value="ECO:0007669"/>
    <property type="project" value="UniProtKB-KW"/>
</dbReference>
<dbReference type="Gene3D" id="3.40.50.261">
    <property type="entry name" value="Succinyl-CoA synthetase domains"/>
    <property type="match status" value="2"/>
</dbReference>
<evidence type="ECO:0000256" key="3">
    <source>
        <dbReference type="ARBA" id="ARBA00022840"/>
    </source>
</evidence>
<dbReference type="PROSITE" id="PS50975">
    <property type="entry name" value="ATP_GRASP"/>
    <property type="match status" value="1"/>
</dbReference>
<dbReference type="FunFam" id="3.30.1490.20:FF:000020">
    <property type="entry name" value="Protein lysine acetyltransferase"/>
    <property type="match status" value="1"/>
</dbReference>
<gene>
    <name evidence="7" type="ORF">JQS43_04705</name>
</gene>
<dbReference type="InterPro" id="IPR036291">
    <property type="entry name" value="NAD(P)-bd_dom_sf"/>
</dbReference>